<reference evidence="1" key="1">
    <citation type="journal article" date="2022" name="bioRxiv">
        <title>Sequencing and chromosome-scale assembly of the giantPleurodeles waltlgenome.</title>
        <authorList>
            <person name="Brown T."/>
            <person name="Elewa A."/>
            <person name="Iarovenko S."/>
            <person name="Subramanian E."/>
            <person name="Araus A.J."/>
            <person name="Petzold A."/>
            <person name="Susuki M."/>
            <person name="Suzuki K.-i.T."/>
            <person name="Hayashi T."/>
            <person name="Toyoda A."/>
            <person name="Oliveira C."/>
            <person name="Osipova E."/>
            <person name="Leigh N.D."/>
            <person name="Simon A."/>
            <person name="Yun M.H."/>
        </authorList>
    </citation>
    <scope>NUCLEOTIDE SEQUENCE</scope>
    <source>
        <strain evidence="1">20211129_DDA</strain>
        <tissue evidence="1">Liver</tissue>
    </source>
</reference>
<sequence length="127" mass="13435">MASALLSAPIHPFDFSARESNAASEPRPRYCDTVRRRLEDINKLVSCHRGLPFDCPSSSFSATVSRGSLERVPRAHAVFSGSCGPGPGPREVGSGDSSAVCVRPPVRFLSALPLQGSPASVGWWLGA</sequence>
<name>A0AAV7WLJ9_PLEWA</name>
<evidence type="ECO:0000313" key="2">
    <source>
        <dbReference type="Proteomes" id="UP001066276"/>
    </source>
</evidence>
<dbReference type="Proteomes" id="UP001066276">
    <property type="component" value="Chromosome 1_1"/>
</dbReference>
<dbReference type="EMBL" id="JANPWB010000001">
    <property type="protein sequence ID" value="KAJ1214865.1"/>
    <property type="molecule type" value="Genomic_DNA"/>
</dbReference>
<evidence type="ECO:0000313" key="1">
    <source>
        <dbReference type="EMBL" id="KAJ1214865.1"/>
    </source>
</evidence>
<gene>
    <name evidence="1" type="ORF">NDU88_002476</name>
</gene>
<accession>A0AAV7WLJ9</accession>
<proteinExistence type="predicted"/>
<dbReference type="AlphaFoldDB" id="A0AAV7WLJ9"/>
<organism evidence="1 2">
    <name type="scientific">Pleurodeles waltl</name>
    <name type="common">Iberian ribbed newt</name>
    <dbReference type="NCBI Taxonomy" id="8319"/>
    <lineage>
        <taxon>Eukaryota</taxon>
        <taxon>Metazoa</taxon>
        <taxon>Chordata</taxon>
        <taxon>Craniata</taxon>
        <taxon>Vertebrata</taxon>
        <taxon>Euteleostomi</taxon>
        <taxon>Amphibia</taxon>
        <taxon>Batrachia</taxon>
        <taxon>Caudata</taxon>
        <taxon>Salamandroidea</taxon>
        <taxon>Salamandridae</taxon>
        <taxon>Pleurodelinae</taxon>
        <taxon>Pleurodeles</taxon>
    </lineage>
</organism>
<protein>
    <submittedName>
        <fullName evidence="1">Uncharacterized protein</fullName>
    </submittedName>
</protein>
<comment type="caution">
    <text evidence="1">The sequence shown here is derived from an EMBL/GenBank/DDBJ whole genome shotgun (WGS) entry which is preliminary data.</text>
</comment>
<keyword evidence="2" id="KW-1185">Reference proteome</keyword>